<reference evidence="2 3" key="1">
    <citation type="submission" date="2018-12" db="EMBL/GenBank/DDBJ databases">
        <authorList>
            <person name="Toschakov S.V."/>
        </authorList>
    </citation>
    <scope>NUCLEOTIDE SEQUENCE [LARGE SCALE GENOMIC DNA]</scope>
    <source>
        <strain evidence="2 3">GM2012</strain>
    </source>
</reference>
<proteinExistence type="predicted"/>
<dbReference type="InterPro" id="IPR011330">
    <property type="entry name" value="Glyco_hydro/deAcase_b/a-brl"/>
</dbReference>
<dbReference type="RefSeq" id="WP_126724901.1">
    <property type="nucleotide sequence ID" value="NZ_RYZH01000013.1"/>
</dbReference>
<dbReference type="GO" id="GO:0016810">
    <property type="term" value="F:hydrolase activity, acting on carbon-nitrogen (but not peptide) bonds"/>
    <property type="evidence" value="ECO:0007669"/>
    <property type="project" value="InterPro"/>
</dbReference>
<protein>
    <submittedName>
        <fullName evidence="2">Chitin deacetylase</fullName>
    </submittedName>
</protein>
<dbReference type="SUPFAM" id="SSF88713">
    <property type="entry name" value="Glycoside hydrolase/deacetylase"/>
    <property type="match status" value="1"/>
</dbReference>
<feature type="domain" description="NodB homology" evidence="1">
    <location>
        <begin position="81"/>
        <end position="182"/>
    </location>
</feature>
<reference evidence="2 3" key="2">
    <citation type="submission" date="2019-01" db="EMBL/GenBank/DDBJ databases">
        <title>Tautonia sociabilis, a novel thermotolerant planctomycete of Isosphaeraceae family, isolated from a 4000 m deep subterranean habitat.</title>
        <authorList>
            <person name="Kovaleva O.L."/>
            <person name="Elcheninov A.G."/>
            <person name="Van Heerden E."/>
            <person name="Toshchakov S.V."/>
            <person name="Novikov A."/>
            <person name="Bonch-Osmolovskaya E.A."/>
            <person name="Kublanov I.V."/>
        </authorList>
    </citation>
    <scope>NUCLEOTIDE SEQUENCE [LARGE SCALE GENOMIC DNA]</scope>
    <source>
        <strain evidence="2 3">GM2012</strain>
    </source>
</reference>
<dbReference type="Proteomes" id="UP000280296">
    <property type="component" value="Unassembled WGS sequence"/>
</dbReference>
<evidence type="ECO:0000313" key="3">
    <source>
        <dbReference type="Proteomes" id="UP000280296"/>
    </source>
</evidence>
<dbReference type="OrthoDB" id="9806342at2"/>
<evidence type="ECO:0000259" key="1">
    <source>
        <dbReference type="Pfam" id="PF01522"/>
    </source>
</evidence>
<comment type="caution">
    <text evidence="2">The sequence shown here is derived from an EMBL/GenBank/DDBJ whole genome shotgun (WGS) entry which is preliminary data.</text>
</comment>
<evidence type="ECO:0000313" key="2">
    <source>
        <dbReference type="EMBL" id="RUL88191.1"/>
    </source>
</evidence>
<dbReference type="GO" id="GO:0005975">
    <property type="term" value="P:carbohydrate metabolic process"/>
    <property type="evidence" value="ECO:0007669"/>
    <property type="project" value="InterPro"/>
</dbReference>
<dbReference type="InterPro" id="IPR002509">
    <property type="entry name" value="NODB_dom"/>
</dbReference>
<keyword evidence="3" id="KW-1185">Reference proteome</keyword>
<accession>A0A432MLA9</accession>
<organism evidence="2 3">
    <name type="scientific">Tautonia sociabilis</name>
    <dbReference type="NCBI Taxonomy" id="2080755"/>
    <lineage>
        <taxon>Bacteria</taxon>
        <taxon>Pseudomonadati</taxon>
        <taxon>Planctomycetota</taxon>
        <taxon>Planctomycetia</taxon>
        <taxon>Isosphaerales</taxon>
        <taxon>Isosphaeraceae</taxon>
        <taxon>Tautonia</taxon>
    </lineage>
</organism>
<dbReference type="InterPro" id="IPR006311">
    <property type="entry name" value="TAT_signal"/>
</dbReference>
<dbReference type="PROSITE" id="PS51318">
    <property type="entry name" value="TAT"/>
    <property type="match status" value="1"/>
</dbReference>
<dbReference type="AlphaFoldDB" id="A0A432MLA9"/>
<dbReference type="Gene3D" id="3.20.20.370">
    <property type="entry name" value="Glycoside hydrolase/deacetylase"/>
    <property type="match status" value="1"/>
</dbReference>
<sequence length="331" mass="36604">MPGRPLDRRRFLTSAAVLCAPGVLARTPPLPEQGKALITISLDLEMSRQYPTRDQFHWDYEKGNLDADTKRYAAEAARRVSSRGGRIHFFALGRTMEQEDVGWLAEIAEAGHPIGNHSYDHVNVLATDPGSIQFRFERAPWLIEGKSPSEVIAENVRLADRALRVRLGIEPAGFRTPGGFHSGLADRPDVQRMLLDLGYRWVSSKYPRHPSTEPGTPPGDDVLDAIVTAQAEAQPYVYPTGLVEVPMSPISDVGAFRTSRWPLDAFLESIRRCVSWAIDHGAAFDFLGHPSCLLVEDPEFRAIELICDLVSRAMDRAELVDLGTIAARAPG</sequence>
<gene>
    <name evidence="2" type="ORF">TsocGM_08625</name>
</gene>
<name>A0A432MLA9_9BACT</name>
<dbReference type="Pfam" id="PF01522">
    <property type="entry name" value="Polysacc_deac_1"/>
    <property type="match status" value="1"/>
</dbReference>
<dbReference type="EMBL" id="RYZH01000013">
    <property type="protein sequence ID" value="RUL88191.1"/>
    <property type="molecule type" value="Genomic_DNA"/>
</dbReference>